<evidence type="ECO:0000259" key="1">
    <source>
        <dbReference type="Pfam" id="PF00881"/>
    </source>
</evidence>
<proteinExistence type="predicted"/>
<accession>A0A9D2CA53</accession>
<protein>
    <submittedName>
        <fullName evidence="2">Nitroreductase family protein</fullName>
    </submittedName>
</protein>
<dbReference type="AlphaFoldDB" id="A0A9D2CA53"/>
<reference evidence="2" key="1">
    <citation type="journal article" date="2021" name="PeerJ">
        <title>Extensive microbial diversity within the chicken gut microbiome revealed by metagenomics and culture.</title>
        <authorList>
            <person name="Gilroy R."/>
            <person name="Ravi A."/>
            <person name="Getino M."/>
            <person name="Pursley I."/>
            <person name="Horton D.L."/>
            <person name="Alikhan N.F."/>
            <person name="Baker D."/>
            <person name="Gharbi K."/>
            <person name="Hall N."/>
            <person name="Watson M."/>
            <person name="Adriaenssens E.M."/>
            <person name="Foster-Nyarko E."/>
            <person name="Jarju S."/>
            <person name="Secka A."/>
            <person name="Antonio M."/>
            <person name="Oren A."/>
            <person name="Chaudhuri R.R."/>
            <person name="La Ragione R."/>
            <person name="Hildebrand F."/>
            <person name="Pallen M.J."/>
        </authorList>
    </citation>
    <scope>NUCLEOTIDE SEQUENCE</scope>
    <source>
        <strain evidence="2">ChiGjej1B1-98</strain>
    </source>
</reference>
<dbReference type="SUPFAM" id="SSF55469">
    <property type="entry name" value="FMN-dependent nitroreductase-like"/>
    <property type="match status" value="1"/>
</dbReference>
<dbReference type="InterPro" id="IPR000415">
    <property type="entry name" value="Nitroreductase-like"/>
</dbReference>
<evidence type="ECO:0000313" key="3">
    <source>
        <dbReference type="Proteomes" id="UP000824005"/>
    </source>
</evidence>
<dbReference type="Gene3D" id="3.40.109.10">
    <property type="entry name" value="NADH Oxidase"/>
    <property type="match status" value="1"/>
</dbReference>
<dbReference type="EMBL" id="DXDC01000212">
    <property type="protein sequence ID" value="HIY66065.1"/>
    <property type="molecule type" value="Genomic_DNA"/>
</dbReference>
<gene>
    <name evidence="2" type="ORF">H9830_07295</name>
</gene>
<dbReference type="Pfam" id="PF00881">
    <property type="entry name" value="Nitroreductase"/>
    <property type="match status" value="1"/>
</dbReference>
<comment type="caution">
    <text evidence="2">The sequence shown here is derived from an EMBL/GenBank/DDBJ whole genome shotgun (WGS) entry which is preliminary data.</text>
</comment>
<dbReference type="Proteomes" id="UP000824005">
    <property type="component" value="Unassembled WGS sequence"/>
</dbReference>
<dbReference type="InterPro" id="IPR029479">
    <property type="entry name" value="Nitroreductase"/>
</dbReference>
<organism evidence="2 3">
    <name type="scientific">Candidatus Agrococcus pullicola</name>
    <dbReference type="NCBI Taxonomy" id="2838429"/>
    <lineage>
        <taxon>Bacteria</taxon>
        <taxon>Bacillati</taxon>
        <taxon>Actinomycetota</taxon>
        <taxon>Actinomycetes</taxon>
        <taxon>Micrococcales</taxon>
        <taxon>Microbacteriaceae</taxon>
        <taxon>Agrococcus</taxon>
    </lineage>
</organism>
<sequence>MGLQELNALLATRRSTKSIAEAPVRAKELEDVLGAVFRVAPGRSRAYGSAHARYPVTATLIAGNVSGLASGSYRVAPSGNVHDVVPGEYRDIVARATIDGSWIAASPALLVLSADVGAENAEFNWQSDGRGERFIAMEVGLIAQTVSLATAALDLGTVLIAGIHADAARHLPESVVPRHEELIAVMPLGRASARTVNTSTER</sequence>
<dbReference type="GO" id="GO:0016491">
    <property type="term" value="F:oxidoreductase activity"/>
    <property type="evidence" value="ECO:0007669"/>
    <property type="project" value="InterPro"/>
</dbReference>
<name>A0A9D2CA53_9MICO</name>
<feature type="domain" description="Nitroreductase" evidence="1">
    <location>
        <begin position="11"/>
        <end position="189"/>
    </location>
</feature>
<evidence type="ECO:0000313" key="2">
    <source>
        <dbReference type="EMBL" id="HIY66065.1"/>
    </source>
</evidence>
<reference evidence="2" key="2">
    <citation type="submission" date="2021-04" db="EMBL/GenBank/DDBJ databases">
        <authorList>
            <person name="Gilroy R."/>
        </authorList>
    </citation>
    <scope>NUCLEOTIDE SEQUENCE</scope>
    <source>
        <strain evidence="2">ChiGjej1B1-98</strain>
    </source>
</reference>